<evidence type="ECO:0000313" key="2">
    <source>
        <dbReference type="EMBL" id="SBP42493.1"/>
    </source>
</evidence>
<feature type="compositionally biased region" description="Polar residues" evidence="1">
    <location>
        <begin position="7"/>
        <end position="16"/>
    </location>
</feature>
<gene>
    <name evidence="2" type="primary">KIAA1549LA</name>
</gene>
<sequence length="58" mass="6579">SHDYVYNPSTNNNCNFHDQEASGHNDPKANCPVITMETSNQRTNHNTTILKRTNHQPA</sequence>
<dbReference type="EMBL" id="HADY01004008">
    <property type="protein sequence ID" value="SBP42493.1"/>
    <property type="molecule type" value="Transcribed_RNA"/>
</dbReference>
<protein>
    <submittedName>
        <fullName evidence="2">KIAA1549-like a</fullName>
    </submittedName>
</protein>
<organism evidence="2">
    <name type="scientific">Nothobranchius furzeri</name>
    <name type="common">Turquoise killifish</name>
    <dbReference type="NCBI Taxonomy" id="105023"/>
    <lineage>
        <taxon>Eukaryota</taxon>
        <taxon>Metazoa</taxon>
        <taxon>Chordata</taxon>
        <taxon>Craniata</taxon>
        <taxon>Vertebrata</taxon>
        <taxon>Euteleostomi</taxon>
        <taxon>Actinopterygii</taxon>
        <taxon>Neopterygii</taxon>
        <taxon>Teleostei</taxon>
        <taxon>Neoteleostei</taxon>
        <taxon>Acanthomorphata</taxon>
        <taxon>Ovalentaria</taxon>
        <taxon>Atherinomorphae</taxon>
        <taxon>Cyprinodontiformes</taxon>
        <taxon>Nothobranchiidae</taxon>
        <taxon>Nothobranchius</taxon>
    </lineage>
</organism>
<feature type="compositionally biased region" description="Polar residues" evidence="1">
    <location>
        <begin position="36"/>
        <end position="58"/>
    </location>
</feature>
<feature type="region of interest" description="Disordered" evidence="1">
    <location>
        <begin position="1"/>
        <end position="58"/>
    </location>
</feature>
<feature type="compositionally biased region" description="Basic and acidic residues" evidence="1">
    <location>
        <begin position="17"/>
        <end position="27"/>
    </location>
</feature>
<proteinExistence type="predicted"/>
<feature type="non-terminal residue" evidence="2">
    <location>
        <position position="1"/>
    </location>
</feature>
<reference evidence="2" key="2">
    <citation type="submission" date="2016-06" db="EMBL/GenBank/DDBJ databases">
        <title>The genome of a short-lived fish provides insights into sex chromosome evolution and the genetic control of aging.</title>
        <authorList>
            <person name="Reichwald K."/>
            <person name="Felder M."/>
            <person name="Petzold A."/>
            <person name="Koch P."/>
            <person name="Groth M."/>
            <person name="Platzer M."/>
        </authorList>
    </citation>
    <scope>NUCLEOTIDE SEQUENCE</scope>
    <source>
        <tissue evidence="2">Brain</tissue>
    </source>
</reference>
<reference evidence="2" key="1">
    <citation type="submission" date="2016-05" db="EMBL/GenBank/DDBJ databases">
        <authorList>
            <person name="Lavstsen T."/>
            <person name="Jespersen J.S."/>
        </authorList>
    </citation>
    <scope>NUCLEOTIDE SEQUENCE</scope>
    <source>
        <tissue evidence="2">Brain</tissue>
    </source>
</reference>
<name>A0A1A7ZJ68_NOTFU</name>
<accession>A0A1A7ZJ68</accession>
<dbReference type="AlphaFoldDB" id="A0A1A7ZJ68"/>
<evidence type="ECO:0000256" key="1">
    <source>
        <dbReference type="SAM" id="MobiDB-lite"/>
    </source>
</evidence>